<keyword evidence="5" id="KW-0131">Cell cycle</keyword>
<feature type="region of interest" description="Disordered" evidence="7">
    <location>
        <begin position="775"/>
        <end position="801"/>
    </location>
</feature>
<evidence type="ECO:0000256" key="7">
    <source>
        <dbReference type="SAM" id="MobiDB-lite"/>
    </source>
</evidence>
<dbReference type="InterPro" id="IPR059120">
    <property type="entry name" value="Cullin-like_AB"/>
</dbReference>
<evidence type="ECO:0000256" key="2">
    <source>
        <dbReference type="ARBA" id="ARBA00022618"/>
    </source>
</evidence>
<dbReference type="Pfam" id="PF08672">
    <property type="entry name" value="ANAPC2"/>
    <property type="match status" value="1"/>
</dbReference>
<dbReference type="SUPFAM" id="SSF75632">
    <property type="entry name" value="Cullin homology domain"/>
    <property type="match status" value="1"/>
</dbReference>
<feature type="compositionally biased region" description="Low complexity" evidence="7">
    <location>
        <begin position="311"/>
        <end position="320"/>
    </location>
</feature>
<dbReference type="Gene3D" id="3.30.230.130">
    <property type="entry name" value="Cullin, Chain C, Domain 2"/>
    <property type="match status" value="1"/>
</dbReference>
<evidence type="ECO:0000256" key="6">
    <source>
        <dbReference type="PROSITE-ProRule" id="PRU00330"/>
    </source>
</evidence>
<dbReference type="InterPro" id="IPR036317">
    <property type="entry name" value="Cullin_homology_sf"/>
</dbReference>
<evidence type="ECO:0000256" key="5">
    <source>
        <dbReference type="ARBA" id="ARBA00023306"/>
    </source>
</evidence>
<dbReference type="GO" id="GO:0007091">
    <property type="term" value="P:metaphase/anaphase transition of mitotic cell cycle"/>
    <property type="evidence" value="ECO:0007669"/>
    <property type="project" value="TreeGrafter"/>
</dbReference>
<feature type="domain" description="Cullin family profile" evidence="8">
    <location>
        <begin position="692"/>
        <end position="930"/>
    </location>
</feature>
<keyword evidence="4" id="KW-0833">Ubl conjugation pathway</keyword>
<evidence type="ECO:0000313" key="9">
    <source>
        <dbReference type="EMBL" id="RKU40849.1"/>
    </source>
</evidence>
<dbReference type="InterPro" id="IPR016158">
    <property type="entry name" value="Cullin_homology"/>
</dbReference>
<dbReference type="PANTHER" id="PTHR45957">
    <property type="entry name" value="ANAPHASE-PROMOTING COMPLEX SUBUNIT 2"/>
    <property type="match status" value="1"/>
</dbReference>
<reference evidence="9 10" key="1">
    <citation type="submission" date="2018-08" db="EMBL/GenBank/DDBJ databases">
        <title>Draft genome of the lignicolous fungus Coniochaeta pulveracea.</title>
        <authorList>
            <person name="Borstlap C.J."/>
            <person name="De Witt R.N."/>
            <person name="Botha A."/>
            <person name="Volschenk H."/>
        </authorList>
    </citation>
    <scope>NUCLEOTIDE SEQUENCE [LARGE SCALE GENOMIC DNA]</scope>
    <source>
        <strain evidence="9 10">CAB683</strain>
    </source>
</reference>
<evidence type="ECO:0000256" key="3">
    <source>
        <dbReference type="ARBA" id="ARBA00022776"/>
    </source>
</evidence>
<dbReference type="InterPro" id="IPR036390">
    <property type="entry name" value="WH_DNA-bd_sf"/>
</dbReference>
<dbReference type="OrthoDB" id="5581181at2759"/>
<dbReference type="InterPro" id="IPR044554">
    <property type="entry name" value="ANAPC2"/>
</dbReference>
<dbReference type="Pfam" id="PF25773">
    <property type="entry name" value="TPR_ANAPC2"/>
    <property type="match status" value="1"/>
</dbReference>
<evidence type="ECO:0000256" key="1">
    <source>
        <dbReference type="ARBA" id="ARBA00016068"/>
    </source>
</evidence>
<dbReference type="InterPro" id="IPR057975">
    <property type="entry name" value="TPR_ANAPC2"/>
</dbReference>
<dbReference type="GO" id="GO:0070979">
    <property type="term" value="P:protein K11-linked ubiquitination"/>
    <property type="evidence" value="ECO:0007669"/>
    <property type="project" value="TreeGrafter"/>
</dbReference>
<dbReference type="PROSITE" id="PS50069">
    <property type="entry name" value="CULLIN_2"/>
    <property type="match status" value="1"/>
</dbReference>
<dbReference type="GO" id="GO:0005680">
    <property type="term" value="C:anaphase-promoting complex"/>
    <property type="evidence" value="ECO:0007669"/>
    <property type="project" value="TreeGrafter"/>
</dbReference>
<dbReference type="GO" id="GO:0051301">
    <property type="term" value="P:cell division"/>
    <property type="evidence" value="ECO:0007669"/>
    <property type="project" value="UniProtKB-KW"/>
</dbReference>
<name>A0A420XZA6_9PEZI</name>
<dbReference type="Pfam" id="PF26557">
    <property type="entry name" value="Cullin_AB"/>
    <property type="match status" value="1"/>
</dbReference>
<feature type="compositionally biased region" description="Polar residues" evidence="7">
    <location>
        <begin position="775"/>
        <end position="793"/>
    </location>
</feature>
<feature type="compositionally biased region" description="Basic and acidic residues" evidence="7">
    <location>
        <begin position="567"/>
        <end position="585"/>
    </location>
</feature>
<dbReference type="SUPFAM" id="SSF46785">
    <property type="entry name" value="Winged helix' DNA-binding domain"/>
    <property type="match status" value="1"/>
</dbReference>
<evidence type="ECO:0000256" key="4">
    <source>
        <dbReference type="ARBA" id="ARBA00022786"/>
    </source>
</evidence>
<proteinExistence type="inferred from homology"/>
<dbReference type="EMBL" id="QVQW01000089">
    <property type="protein sequence ID" value="RKU40849.1"/>
    <property type="molecule type" value="Genomic_DNA"/>
</dbReference>
<dbReference type="Proteomes" id="UP000275385">
    <property type="component" value="Unassembled WGS sequence"/>
</dbReference>
<feature type="region of interest" description="Disordered" evidence="7">
    <location>
        <begin position="298"/>
        <end position="320"/>
    </location>
</feature>
<evidence type="ECO:0000313" key="10">
    <source>
        <dbReference type="Proteomes" id="UP000275385"/>
    </source>
</evidence>
<comment type="similarity">
    <text evidence="6">Belongs to the cullin family.</text>
</comment>
<dbReference type="InterPro" id="IPR014786">
    <property type="entry name" value="ANAPC2_C"/>
</dbReference>
<accession>A0A420XZA6</accession>
<dbReference type="GO" id="GO:0031625">
    <property type="term" value="F:ubiquitin protein ligase binding"/>
    <property type="evidence" value="ECO:0007669"/>
    <property type="project" value="InterPro"/>
</dbReference>
<organism evidence="9 10">
    <name type="scientific">Coniochaeta pulveracea</name>
    <dbReference type="NCBI Taxonomy" id="177199"/>
    <lineage>
        <taxon>Eukaryota</taxon>
        <taxon>Fungi</taxon>
        <taxon>Dikarya</taxon>
        <taxon>Ascomycota</taxon>
        <taxon>Pezizomycotina</taxon>
        <taxon>Sordariomycetes</taxon>
        <taxon>Sordariomycetidae</taxon>
        <taxon>Coniochaetales</taxon>
        <taxon>Coniochaetaceae</taxon>
        <taxon>Coniochaeta</taxon>
    </lineage>
</organism>
<keyword evidence="2" id="KW-0132">Cell division</keyword>
<keyword evidence="10" id="KW-1185">Reference proteome</keyword>
<dbReference type="SMART" id="SM01013">
    <property type="entry name" value="APC2"/>
    <property type="match status" value="1"/>
</dbReference>
<protein>
    <recommendedName>
        <fullName evidence="1">Anaphase-promoting complex subunit 2</fullName>
    </recommendedName>
</protein>
<evidence type="ECO:0000259" key="8">
    <source>
        <dbReference type="PROSITE" id="PS50069"/>
    </source>
</evidence>
<dbReference type="InterPro" id="IPR036388">
    <property type="entry name" value="WH-like_DNA-bd_sf"/>
</dbReference>
<dbReference type="PANTHER" id="PTHR45957:SF1">
    <property type="entry name" value="ANAPHASE-PROMOTING COMPLEX SUBUNIT 2"/>
    <property type="match status" value="1"/>
</dbReference>
<dbReference type="GO" id="GO:0006511">
    <property type="term" value="P:ubiquitin-dependent protein catabolic process"/>
    <property type="evidence" value="ECO:0007669"/>
    <property type="project" value="InterPro"/>
</dbReference>
<feature type="region of interest" description="Disordered" evidence="7">
    <location>
        <begin position="567"/>
        <end position="605"/>
    </location>
</feature>
<comment type="caution">
    <text evidence="9">The sequence shown here is derived from an EMBL/GenBank/DDBJ whole genome shotgun (WGS) entry which is preliminary data.</text>
</comment>
<gene>
    <name evidence="9" type="ORF">DL546_002271</name>
</gene>
<dbReference type="Gene3D" id="1.20.1310.10">
    <property type="entry name" value="Cullin Repeats"/>
    <property type="match status" value="1"/>
</dbReference>
<dbReference type="SMART" id="SM00182">
    <property type="entry name" value="CULLIN"/>
    <property type="match status" value="1"/>
</dbReference>
<keyword evidence="3" id="KW-0498">Mitosis</keyword>
<dbReference type="AlphaFoldDB" id="A0A420XZA6"/>
<dbReference type="Gene3D" id="1.10.10.10">
    <property type="entry name" value="Winged helix-like DNA-binding domain superfamily/Winged helix DNA-binding domain"/>
    <property type="match status" value="1"/>
</dbReference>
<sequence length="1052" mass="117569">MTSTYSTMSRWKERRRQVHQSVFRTEVSQPTPQATPTLGFSRSGQPFGGHDYTAAGSGFTSPDLAEQRGTTLYSPQDAVDDQTRYDRAWHVVTTHIALPQAATFQPSEHVPADYLLQLKGLGQRRGRGQGATSEGEFVEALRLVVNCHALLPQAYATEDIFFWHVQQVRRHLSRHVLPLLSACADTRLSENRSRSKVVGADATTYNKHMKIVLSHVQILERAIGLYSSRFELLAQGLKEVLATEKEVETPEIHDMTTRFQRDLRSLVGSSAFDHLTNSLGAVLEQLVGTTLGVLSELKHHDGSSQKRPRIAAPAADDPNPSAAKQRLLELLGPLHKVGLTSERFQVLFAEVMDAIMARFVKGAYSGLWVVAPNDDHGLIRTRTAPALPDRRAAIYGSVSSCMTSLFDWIDGHYVPLVAEVMTQINDDGTEHTVPLSDIRTYRSLAAGRLAALRITELYDIVLQWPKSRGALDDLRSSITTPQRRLQLTDTFSAALEKRLLHPGRSTLEILQTYISMIRTFYALDHGKVLLGRVQPKLQLYLCGREDAIRTVVDGLLATPDEIRAVMQGRDRQKDDSAVRSSDRIKGKGKQVGPFMTPAMPPSQTRNVGYNAPDHEVEISMSNRVHGTQEKTASAYNKLVELAVLLSESLKSRDSTRPEEEGDLDWDDMCWVPDPIDAGANYRRSRDEDVIGTIISSLGSPETFIREFQLILTERLLSDQPTFEQEVRVLNLLKKRFGDAALQNCDVMIRDIRESRRLDTAIRRVQALHQGMQQLQEAQSVTPATPRQQFTPSGRTRPADSVVTRGKVAQKGADEPYHARILSRLYWPNLDREHFLLPQPIVALQHRYETGYEQLKSARKLTWLNQLGLATVELELQDRTVTVQCKTYEATVIYAFQDPAATSPVRRTVDQLVDQLQMDDDLITSALSFWVGQRVLARRGDVYAVLETDSSEGAAPFSSPTAVATSQASVPEPAAPAVDEKEAAQRALYWSYIRGMLTNASATMPLGQIAMMMKMLIQDGFPWSNEELQEFLAERVAEGEMEIVGGKYKLVKK</sequence>
<dbReference type="FunFam" id="1.20.1310.10:FF:000033">
    <property type="entry name" value="Anaphase-promoting complex subunit ApcB"/>
    <property type="match status" value="1"/>
</dbReference>
<dbReference type="STRING" id="177199.A0A420XZA6"/>